<feature type="transmembrane region" description="Helical" evidence="2">
    <location>
        <begin position="111"/>
        <end position="135"/>
    </location>
</feature>
<dbReference type="InterPro" id="IPR019074">
    <property type="entry name" value="YabQ"/>
</dbReference>
<dbReference type="Proteomes" id="UP001596528">
    <property type="component" value="Unassembled WGS sequence"/>
</dbReference>
<proteinExistence type="predicted"/>
<feature type="transmembrane region" description="Helical" evidence="2">
    <location>
        <begin position="6"/>
        <end position="27"/>
    </location>
</feature>
<organism evidence="3 4">
    <name type="scientific">Paenibacillus thermoaerophilus</name>
    <dbReference type="NCBI Taxonomy" id="1215385"/>
    <lineage>
        <taxon>Bacteria</taxon>
        <taxon>Bacillati</taxon>
        <taxon>Bacillota</taxon>
        <taxon>Bacilli</taxon>
        <taxon>Bacillales</taxon>
        <taxon>Paenibacillaceae</taxon>
        <taxon>Paenibacillus</taxon>
    </lineage>
</organism>
<name>A0ABW2V0A7_9BACL</name>
<feature type="transmembrane region" description="Helical" evidence="2">
    <location>
        <begin position="68"/>
        <end position="91"/>
    </location>
</feature>
<evidence type="ECO:0000313" key="3">
    <source>
        <dbReference type="EMBL" id="MFC7748943.1"/>
    </source>
</evidence>
<evidence type="ECO:0000313" key="4">
    <source>
        <dbReference type="Proteomes" id="UP001596528"/>
    </source>
</evidence>
<keyword evidence="2" id="KW-0472">Membrane</keyword>
<reference evidence="4" key="1">
    <citation type="journal article" date="2019" name="Int. J. Syst. Evol. Microbiol.">
        <title>The Global Catalogue of Microorganisms (GCM) 10K type strain sequencing project: providing services to taxonomists for standard genome sequencing and annotation.</title>
        <authorList>
            <consortium name="The Broad Institute Genomics Platform"/>
            <consortium name="The Broad Institute Genome Sequencing Center for Infectious Disease"/>
            <person name="Wu L."/>
            <person name="Ma J."/>
        </authorList>
    </citation>
    <scope>NUCLEOTIDE SEQUENCE [LARGE SCALE GENOMIC DNA]</scope>
    <source>
        <strain evidence="4">JCM 18657</strain>
    </source>
</reference>
<dbReference type="RefSeq" id="WP_138790324.1">
    <property type="nucleotide sequence ID" value="NZ_JBHTGQ010000005.1"/>
</dbReference>
<evidence type="ECO:0000256" key="2">
    <source>
        <dbReference type="SAM" id="Phobius"/>
    </source>
</evidence>
<protein>
    <submittedName>
        <fullName evidence="3">Spore cortex biosynthesis protein YabQ</fullName>
    </submittedName>
</protein>
<feature type="region of interest" description="Disordered" evidence="1">
    <location>
        <begin position="189"/>
        <end position="209"/>
    </location>
</feature>
<dbReference type="Pfam" id="PF09578">
    <property type="entry name" value="Spore_YabQ"/>
    <property type="match status" value="1"/>
</dbReference>
<keyword evidence="2" id="KW-0812">Transmembrane</keyword>
<keyword evidence="2" id="KW-1133">Transmembrane helix</keyword>
<accession>A0ABW2V0A7</accession>
<sequence>MNLHVQLSTLLAMAGCGLGMGAVYDAYGVIAARLRFRRWLYAVCDLLYWLLLIPVVFRVLYLNNAGEMRLYVFLGLGIGVCLHLLLFSSFVRRVVRMLIRVVEWLWAALHWLFRMLIVKPLLMLIAVVWAVLGIGWKVAVFAWRVMIKCLYPFTWVYRLAAARFEPPLRRLAARTLGPAWNWGRRLWDRSKRQNPPEPPPSDVPPKEPD</sequence>
<dbReference type="EMBL" id="JBHTGQ010000005">
    <property type="protein sequence ID" value="MFC7748943.1"/>
    <property type="molecule type" value="Genomic_DNA"/>
</dbReference>
<comment type="caution">
    <text evidence="3">The sequence shown here is derived from an EMBL/GenBank/DDBJ whole genome shotgun (WGS) entry which is preliminary data.</text>
</comment>
<evidence type="ECO:0000256" key="1">
    <source>
        <dbReference type="SAM" id="MobiDB-lite"/>
    </source>
</evidence>
<gene>
    <name evidence="3" type="primary">yabQ</name>
    <name evidence="3" type="ORF">ACFQWB_03145</name>
</gene>
<feature type="transmembrane region" description="Helical" evidence="2">
    <location>
        <begin position="39"/>
        <end position="62"/>
    </location>
</feature>
<keyword evidence="4" id="KW-1185">Reference proteome</keyword>
<dbReference type="NCBIfam" id="TIGR02893">
    <property type="entry name" value="spore_yabQ"/>
    <property type="match status" value="1"/>
</dbReference>